<evidence type="ECO:0000256" key="1">
    <source>
        <dbReference type="SAM" id="MobiDB-lite"/>
    </source>
</evidence>
<proteinExistence type="predicted"/>
<feature type="compositionally biased region" description="Polar residues" evidence="1">
    <location>
        <begin position="191"/>
        <end position="204"/>
    </location>
</feature>
<dbReference type="GO" id="GO:0005814">
    <property type="term" value="C:centriole"/>
    <property type="evidence" value="ECO:0007669"/>
    <property type="project" value="TreeGrafter"/>
</dbReference>
<dbReference type="OrthoDB" id="9048576at2759"/>
<feature type="domain" description="Rotatin N-terminal" evidence="2">
    <location>
        <begin position="37"/>
        <end position="131"/>
    </location>
</feature>
<evidence type="ECO:0000313" key="4">
    <source>
        <dbReference type="Proteomes" id="UP000663879"/>
    </source>
</evidence>
<dbReference type="AlphaFoldDB" id="A0A814ABL2"/>
<dbReference type="Pfam" id="PF14726">
    <property type="entry name" value="RTTN_N"/>
    <property type="match status" value="1"/>
</dbReference>
<evidence type="ECO:0000259" key="2">
    <source>
        <dbReference type="Pfam" id="PF14726"/>
    </source>
</evidence>
<dbReference type="InterPro" id="IPR029249">
    <property type="entry name" value="Rotatin_N"/>
</dbReference>
<feature type="region of interest" description="Disordered" evidence="1">
    <location>
        <begin position="178"/>
        <end position="204"/>
    </location>
</feature>
<comment type="caution">
    <text evidence="3">The sequence shown here is derived from an EMBL/GenBank/DDBJ whole genome shotgun (WGS) entry which is preliminary data.</text>
</comment>
<dbReference type="Proteomes" id="UP000663879">
    <property type="component" value="Unassembled WGS sequence"/>
</dbReference>
<dbReference type="GO" id="GO:0010457">
    <property type="term" value="P:centriole-centriole cohesion"/>
    <property type="evidence" value="ECO:0007669"/>
    <property type="project" value="TreeGrafter"/>
</dbReference>
<protein>
    <recommendedName>
        <fullName evidence="2">Rotatin N-terminal domain-containing protein</fullName>
    </recommendedName>
</protein>
<keyword evidence="4" id="KW-1185">Reference proteome</keyword>
<dbReference type="InterPro" id="IPR030791">
    <property type="entry name" value="Rotatin"/>
</dbReference>
<dbReference type="PANTHER" id="PTHR31691:SF1">
    <property type="entry name" value="ROTATIN"/>
    <property type="match status" value="1"/>
</dbReference>
<dbReference type="GO" id="GO:0005813">
    <property type="term" value="C:centrosome"/>
    <property type="evidence" value="ECO:0007669"/>
    <property type="project" value="InterPro"/>
</dbReference>
<dbReference type="PANTHER" id="PTHR31691">
    <property type="entry name" value="ROTATIN"/>
    <property type="match status" value="1"/>
</dbReference>
<reference evidence="3" key="1">
    <citation type="submission" date="2021-02" db="EMBL/GenBank/DDBJ databases">
        <authorList>
            <person name="Nowell W R."/>
        </authorList>
    </citation>
    <scope>NUCLEOTIDE SEQUENCE</scope>
    <source>
        <strain evidence="3">Ploen Becks lab</strain>
    </source>
</reference>
<feature type="compositionally biased region" description="Low complexity" evidence="1">
    <location>
        <begin position="178"/>
        <end position="190"/>
    </location>
</feature>
<gene>
    <name evidence="3" type="ORF">OXX778_LOCUS11954</name>
</gene>
<name>A0A814ABL2_9BILA</name>
<dbReference type="GO" id="GO:0032053">
    <property type="term" value="P:ciliary basal body organization"/>
    <property type="evidence" value="ECO:0007669"/>
    <property type="project" value="TreeGrafter"/>
</dbReference>
<sequence>MESVVIDSLSNSTDHQSNDQFNSLSLIIKKIGHELDEIRTRSLDNIISKLESNLISEDDLSQHKQLFIKLFDLFNFDEFNQYEKVLDLLIQLASKTKLACRNIVDINGIQFLNSLKNENLDNQKIRLKIEQLIDLVMDGSSLDSSKILTSTISHANSFNSNDLSLHLKQLQSQMESYESSSQYQSSARSQTKFNTSKNLSQLSSNNTLTEQSLAKNKLILNMDSDKASQNLTHSSVFSARSRVNQHSFSINSNDISLNTKNAFQKHQDPSCLDKSTFYWLPLTLMDIQFLKTAEK</sequence>
<dbReference type="EMBL" id="CAJNOC010002093">
    <property type="protein sequence ID" value="CAF0912001.1"/>
    <property type="molecule type" value="Genomic_DNA"/>
</dbReference>
<evidence type="ECO:0000313" key="3">
    <source>
        <dbReference type="EMBL" id="CAF0912001.1"/>
    </source>
</evidence>
<organism evidence="3 4">
    <name type="scientific">Brachionus calyciflorus</name>
    <dbReference type="NCBI Taxonomy" id="104777"/>
    <lineage>
        <taxon>Eukaryota</taxon>
        <taxon>Metazoa</taxon>
        <taxon>Spiralia</taxon>
        <taxon>Gnathifera</taxon>
        <taxon>Rotifera</taxon>
        <taxon>Eurotatoria</taxon>
        <taxon>Monogononta</taxon>
        <taxon>Pseudotrocha</taxon>
        <taxon>Ploima</taxon>
        <taxon>Brachionidae</taxon>
        <taxon>Brachionus</taxon>
    </lineage>
</organism>
<accession>A0A814ABL2</accession>
<dbReference type="GO" id="GO:0007099">
    <property type="term" value="P:centriole replication"/>
    <property type="evidence" value="ECO:0007669"/>
    <property type="project" value="TreeGrafter"/>
</dbReference>
<dbReference type="GO" id="GO:0036064">
    <property type="term" value="C:ciliary basal body"/>
    <property type="evidence" value="ECO:0007669"/>
    <property type="project" value="InterPro"/>
</dbReference>